<dbReference type="Proteomes" id="UP001198182">
    <property type="component" value="Unassembled WGS sequence"/>
</dbReference>
<dbReference type="NCBIfam" id="TIGR00277">
    <property type="entry name" value="HDIG"/>
    <property type="match status" value="1"/>
</dbReference>
<dbReference type="SUPFAM" id="SSF109604">
    <property type="entry name" value="HD-domain/PDEase-like"/>
    <property type="match status" value="1"/>
</dbReference>
<dbReference type="InterPro" id="IPR003607">
    <property type="entry name" value="HD/PDEase_dom"/>
</dbReference>
<feature type="domain" description="HD/PDEase" evidence="1">
    <location>
        <begin position="29"/>
        <end position="150"/>
    </location>
</feature>
<dbReference type="RefSeq" id="WP_308452446.1">
    <property type="nucleotide sequence ID" value="NZ_JAJEQR010000003.1"/>
</dbReference>
<gene>
    <name evidence="2" type="ORF">LKD81_01405</name>
</gene>
<protein>
    <submittedName>
        <fullName evidence="2">HD domain-containing protein</fullName>
    </submittedName>
</protein>
<dbReference type="Gene3D" id="1.10.3210.10">
    <property type="entry name" value="Hypothetical protein af1432"/>
    <property type="match status" value="1"/>
</dbReference>
<keyword evidence="3" id="KW-1185">Reference proteome</keyword>
<dbReference type="InterPro" id="IPR006675">
    <property type="entry name" value="HDIG_dom"/>
</dbReference>
<evidence type="ECO:0000259" key="1">
    <source>
        <dbReference type="SMART" id="SM00471"/>
    </source>
</evidence>
<dbReference type="SMART" id="SM00471">
    <property type="entry name" value="HDc"/>
    <property type="match status" value="1"/>
</dbReference>
<comment type="caution">
    <text evidence="2">The sequence shown here is derived from an EMBL/GenBank/DDBJ whole genome shotgun (WGS) entry which is preliminary data.</text>
</comment>
<name>A0AAE3JD90_9FIRM</name>
<proteinExistence type="predicted"/>
<evidence type="ECO:0000313" key="3">
    <source>
        <dbReference type="Proteomes" id="UP001198182"/>
    </source>
</evidence>
<dbReference type="InterPro" id="IPR006674">
    <property type="entry name" value="HD_domain"/>
</dbReference>
<reference evidence="2" key="1">
    <citation type="submission" date="2021-10" db="EMBL/GenBank/DDBJ databases">
        <title>Anaerobic single-cell dispensing facilitates the cultivation of human gut bacteria.</title>
        <authorList>
            <person name="Afrizal A."/>
        </authorList>
    </citation>
    <scope>NUCLEOTIDE SEQUENCE</scope>
    <source>
        <strain evidence="2">CLA-AA-H215</strain>
    </source>
</reference>
<dbReference type="AlphaFoldDB" id="A0AAE3JD90"/>
<dbReference type="EMBL" id="JAJEQR010000003">
    <property type="protein sequence ID" value="MCC2229659.1"/>
    <property type="molecule type" value="Genomic_DNA"/>
</dbReference>
<accession>A0AAE3JD90</accession>
<dbReference type="Pfam" id="PF01966">
    <property type="entry name" value="HD"/>
    <property type="match status" value="1"/>
</dbReference>
<organism evidence="2 3">
    <name type="scientific">Hominifimenecus microfluidus</name>
    <dbReference type="NCBI Taxonomy" id="2885348"/>
    <lineage>
        <taxon>Bacteria</taxon>
        <taxon>Bacillati</taxon>
        <taxon>Bacillota</taxon>
        <taxon>Clostridia</taxon>
        <taxon>Lachnospirales</taxon>
        <taxon>Lachnospiraceae</taxon>
        <taxon>Hominifimenecus</taxon>
    </lineage>
</organism>
<evidence type="ECO:0000313" key="2">
    <source>
        <dbReference type="EMBL" id="MCC2229659.1"/>
    </source>
</evidence>
<sequence length="164" mass="18688">MERVNRILRHPDFIRLQEELDRLEADRRFCRHGMQHLIDTARLAYLFALESSADLPKDVIYAAALLHDIGRAEQYRNGTPHDVAGCAAAEPILAECGFAEEEQDMILTAIGSHRKEKSKKKAMAKEALAAILYHADKKSRLCFLCNAEAECNWAKEKKNMTLEY</sequence>